<feature type="region of interest" description="Disordered" evidence="1">
    <location>
        <begin position="34"/>
        <end position="140"/>
    </location>
</feature>
<evidence type="ECO:0000256" key="2">
    <source>
        <dbReference type="SAM" id="SignalP"/>
    </source>
</evidence>
<evidence type="ECO:0000313" key="4">
    <source>
        <dbReference type="Proteomes" id="UP000664859"/>
    </source>
</evidence>
<feature type="compositionally biased region" description="Low complexity" evidence="1">
    <location>
        <begin position="91"/>
        <end position="115"/>
    </location>
</feature>
<organism evidence="3 4">
    <name type="scientific">Tribonema minus</name>
    <dbReference type="NCBI Taxonomy" id="303371"/>
    <lineage>
        <taxon>Eukaryota</taxon>
        <taxon>Sar</taxon>
        <taxon>Stramenopiles</taxon>
        <taxon>Ochrophyta</taxon>
        <taxon>PX clade</taxon>
        <taxon>Xanthophyceae</taxon>
        <taxon>Tribonematales</taxon>
        <taxon>Tribonemataceae</taxon>
        <taxon>Tribonema</taxon>
    </lineage>
</organism>
<reference evidence="3" key="1">
    <citation type="submission" date="2021-02" db="EMBL/GenBank/DDBJ databases">
        <title>First Annotated Genome of the Yellow-green Alga Tribonema minus.</title>
        <authorList>
            <person name="Mahan K.M."/>
        </authorList>
    </citation>
    <scope>NUCLEOTIDE SEQUENCE</scope>
    <source>
        <strain evidence="3">UTEX B ZZ1240</strain>
    </source>
</reference>
<sequence length="283" mass="29560">MKIQLAIVLLLPFMALAGEAPEANIQDGEVAPRKLWASEPTPCPTTKKPTQKPTTRKPTSKPTTKKPTSKPTYAPTTRKPTSKPTTHKPTSKPTYASTTRKPTSKPTTYKPTSKPTTRKPTTRKPTTRKPTTRKPTANPTTATCTNGVSCKVTVGTSEYSGLCYIPGQEPADGNLLRAGNGDCPQTAYCAQACYISNTSDGLCASSECSGGNRCRCYKKVAGQTGADCKADELVGVAPGAVIDTGGGCSENNCNALTDSSSAAACCPTSDTSCAALALEDLLD</sequence>
<feature type="compositionally biased region" description="Low complexity" evidence="1">
    <location>
        <begin position="44"/>
        <end position="53"/>
    </location>
</feature>
<comment type="caution">
    <text evidence="3">The sequence shown here is derived from an EMBL/GenBank/DDBJ whole genome shotgun (WGS) entry which is preliminary data.</text>
</comment>
<feature type="chain" id="PRO_5032965510" evidence="2">
    <location>
        <begin position="18"/>
        <end position="283"/>
    </location>
</feature>
<feature type="compositionally biased region" description="Basic residues" evidence="1">
    <location>
        <begin position="116"/>
        <end position="132"/>
    </location>
</feature>
<dbReference type="PANTHER" id="PTHR35383:SF1">
    <property type="entry name" value="MUCIN 12EA-RELATED"/>
    <property type="match status" value="1"/>
</dbReference>
<name>A0A835YTT6_9STRA</name>
<accession>A0A835YTT6</accession>
<evidence type="ECO:0000256" key="1">
    <source>
        <dbReference type="SAM" id="MobiDB-lite"/>
    </source>
</evidence>
<keyword evidence="4" id="KW-1185">Reference proteome</keyword>
<feature type="compositionally biased region" description="Basic residues" evidence="1">
    <location>
        <begin position="54"/>
        <end position="68"/>
    </location>
</feature>
<feature type="compositionally biased region" description="Low complexity" evidence="1">
    <location>
        <begin position="69"/>
        <end position="84"/>
    </location>
</feature>
<dbReference type="AlphaFoldDB" id="A0A835YTT6"/>
<dbReference type="PRINTS" id="PR01217">
    <property type="entry name" value="PRICHEXTENSN"/>
</dbReference>
<dbReference type="EMBL" id="JAFCMP010000434">
    <property type="protein sequence ID" value="KAG5179917.1"/>
    <property type="molecule type" value="Genomic_DNA"/>
</dbReference>
<dbReference type="PANTHER" id="PTHR35383">
    <property type="entry name" value="MUCIN 12EA-RELATED"/>
    <property type="match status" value="1"/>
</dbReference>
<protein>
    <submittedName>
        <fullName evidence="3">Uncharacterized protein</fullName>
    </submittedName>
</protein>
<evidence type="ECO:0000313" key="3">
    <source>
        <dbReference type="EMBL" id="KAG5179917.1"/>
    </source>
</evidence>
<keyword evidence="2" id="KW-0732">Signal</keyword>
<feature type="signal peptide" evidence="2">
    <location>
        <begin position="1"/>
        <end position="17"/>
    </location>
</feature>
<gene>
    <name evidence="3" type="ORF">JKP88DRAFT_247147</name>
</gene>
<proteinExistence type="predicted"/>
<dbReference type="Proteomes" id="UP000664859">
    <property type="component" value="Unassembled WGS sequence"/>
</dbReference>